<dbReference type="KEGG" id="gsb:GSUB_08330"/>
<evidence type="ECO:0000259" key="1">
    <source>
        <dbReference type="Pfam" id="PF01458"/>
    </source>
</evidence>
<evidence type="ECO:0000313" key="2">
    <source>
        <dbReference type="EMBL" id="AJF06560.1"/>
    </source>
</evidence>
<dbReference type="InterPro" id="IPR055346">
    <property type="entry name" value="Fe-S_cluster_assembly_SufBD"/>
</dbReference>
<organism evidence="2 3">
    <name type="scientific">Geoalkalibacter subterraneus</name>
    <dbReference type="NCBI Taxonomy" id="483547"/>
    <lineage>
        <taxon>Bacteria</taxon>
        <taxon>Pseudomonadati</taxon>
        <taxon>Thermodesulfobacteriota</taxon>
        <taxon>Desulfuromonadia</taxon>
        <taxon>Desulfuromonadales</taxon>
        <taxon>Geoalkalibacteraceae</taxon>
        <taxon>Geoalkalibacter</taxon>
    </lineage>
</organism>
<dbReference type="GO" id="GO:0016226">
    <property type="term" value="P:iron-sulfur cluster assembly"/>
    <property type="evidence" value="ECO:0007669"/>
    <property type="project" value="InterPro"/>
</dbReference>
<dbReference type="InterPro" id="IPR037284">
    <property type="entry name" value="SUF_FeS_clus_asmbl_SufBD_sf"/>
</dbReference>
<name>A0A0B5FR34_9BACT</name>
<dbReference type="SUPFAM" id="SSF101960">
    <property type="entry name" value="Stabilizer of iron transporter SufD"/>
    <property type="match status" value="1"/>
</dbReference>
<dbReference type="OrthoDB" id="9782689at2"/>
<evidence type="ECO:0000313" key="3">
    <source>
        <dbReference type="Proteomes" id="UP000035036"/>
    </source>
</evidence>
<sequence>MSENDLLLEAFGSSGGDREVFEDLEVAHLLAVEHRILSARQVQGLKVDTEETPHGIVARIRVAEDVRISNPVHLCFGVVHSEGLQQIEMDIVLEPYSSVDFIAHCLFPNAEKVRHAMIARVEIGEGARLRYNETHVHGPQGGVEVVPKSQVQVGEGGRFNSEFNLTSGRVGSLDMDYTITGYADSVTELIARVSGSGSDMIKIREKIVLEGENSRGLIKSRIALRDHASAEIIGSTSGNAAGARGHVDCMELVRDQAVARAVPIVNVTHPLAKVTHEAAIGTVDQRQLETLLAHGLSPDEAVDVIIRGVLR</sequence>
<dbReference type="HOGENOM" id="CLU_894122_0_0_7"/>
<dbReference type="InterPro" id="IPR000825">
    <property type="entry name" value="SUF_FeS_clus_asmbl_SufBD_core"/>
</dbReference>
<dbReference type="PANTHER" id="PTHR30508">
    <property type="entry name" value="FES CLUSTER ASSEMBLY PROTEIN SUF"/>
    <property type="match status" value="1"/>
</dbReference>
<dbReference type="EMBL" id="CP010311">
    <property type="protein sequence ID" value="AJF06560.1"/>
    <property type="molecule type" value="Genomic_DNA"/>
</dbReference>
<accession>A0A0B5FR34</accession>
<feature type="domain" description="SUF system FeS cluster assembly SufBD core" evidence="1">
    <location>
        <begin position="84"/>
        <end position="308"/>
    </location>
</feature>
<gene>
    <name evidence="2" type="ORF">GSUB_08330</name>
</gene>
<proteinExistence type="predicted"/>
<protein>
    <recommendedName>
        <fullName evidence="1">SUF system FeS cluster assembly SufBD core domain-containing protein</fullName>
    </recommendedName>
</protein>
<keyword evidence="3" id="KW-1185">Reference proteome</keyword>
<dbReference type="PANTHER" id="PTHR30508:SF6">
    <property type="entry name" value="UPF0051 PROTEIN MJ0034"/>
    <property type="match status" value="1"/>
</dbReference>
<dbReference type="Proteomes" id="UP000035036">
    <property type="component" value="Chromosome"/>
</dbReference>
<dbReference type="RefSeq" id="WP_040200221.1">
    <property type="nucleotide sequence ID" value="NZ_CP010311.1"/>
</dbReference>
<reference evidence="2 3" key="1">
    <citation type="journal article" date="2015" name="Genome Announc.">
        <title>Genomes of Geoalkalibacter ferrihydriticus Z-0531T and Geoalkalibacter subterraneus Red1T, Two Haloalkaliphilic Metal-Reducing Deltaproteobacteria.</title>
        <authorList>
            <person name="Badalamenti J.P."/>
            <person name="Krajmalnik-Brown R."/>
            <person name="Torres C.I."/>
            <person name="Bond D.R."/>
        </authorList>
    </citation>
    <scope>NUCLEOTIDE SEQUENCE [LARGE SCALE GENOMIC DNA]</scope>
    <source>
        <strain evidence="2 3">Red1</strain>
    </source>
</reference>
<dbReference type="Pfam" id="PF01458">
    <property type="entry name" value="SUFBD_core"/>
    <property type="match status" value="1"/>
</dbReference>
<dbReference type="STRING" id="483547.GSUB_08330"/>
<dbReference type="AlphaFoldDB" id="A0A0B5FR34"/>